<dbReference type="SUPFAM" id="SSF56935">
    <property type="entry name" value="Porins"/>
    <property type="match status" value="1"/>
</dbReference>
<protein>
    <submittedName>
        <fullName evidence="3">TonB-dependent receptor plug domain-containing protein</fullName>
    </submittedName>
</protein>
<keyword evidence="3" id="KW-0675">Receptor</keyword>
<dbReference type="EMBL" id="JACVDC010000004">
    <property type="protein sequence ID" value="MBC9794874.1"/>
    <property type="molecule type" value="Genomic_DNA"/>
</dbReference>
<feature type="domain" description="TonB-dependent receptor plug" evidence="2">
    <location>
        <begin position="66"/>
        <end position="125"/>
    </location>
</feature>
<dbReference type="InterPro" id="IPR012910">
    <property type="entry name" value="Plug_dom"/>
</dbReference>
<keyword evidence="4" id="KW-1185">Reference proteome</keyword>
<dbReference type="Pfam" id="PF07715">
    <property type="entry name" value="Plug"/>
    <property type="match status" value="1"/>
</dbReference>
<feature type="signal peptide" evidence="1">
    <location>
        <begin position="1"/>
        <end position="19"/>
    </location>
</feature>
<feature type="chain" id="PRO_5037641390" evidence="1">
    <location>
        <begin position="20"/>
        <end position="133"/>
    </location>
</feature>
<dbReference type="RefSeq" id="WP_187964029.1">
    <property type="nucleotide sequence ID" value="NZ_JACVDC010000004.1"/>
</dbReference>
<gene>
    <name evidence="3" type="ORF">IBL28_02760</name>
</gene>
<name>A0A926Q1J9_9FLAO</name>
<dbReference type="AlphaFoldDB" id="A0A926Q1J9"/>
<evidence type="ECO:0000259" key="2">
    <source>
        <dbReference type="Pfam" id="PF07715"/>
    </source>
</evidence>
<sequence>MKKISLFALLCFFKLNAFAQEPSSAYIKVKNIMQEELNYTLEPDHKEVQVQRQDTTIVKPKPVRNGIGPCMSLISANPAPLVVLNGAPIAPEELKNYEAKDIDSIKILKNKVATAVYGARASNGVILLYSGTE</sequence>
<keyword evidence="1" id="KW-0732">Signal</keyword>
<accession>A0A926Q1J9</accession>
<reference evidence="3 4" key="1">
    <citation type="submission" date="2020-09" db="EMBL/GenBank/DDBJ databases">
        <title>Sinomicrobium weinanense sp. nov., a halophilic bacteria isolated from saline-alkali soil.</title>
        <authorList>
            <person name="Wu P."/>
            <person name="Ren H."/>
            <person name="Mei Y."/>
            <person name="Liang Y."/>
            <person name="Chen Z."/>
        </authorList>
    </citation>
    <scope>NUCLEOTIDE SEQUENCE [LARGE SCALE GENOMIC DNA]</scope>
    <source>
        <strain evidence="3 4">FJxs</strain>
    </source>
</reference>
<comment type="caution">
    <text evidence="3">The sequence shown here is derived from an EMBL/GenBank/DDBJ whole genome shotgun (WGS) entry which is preliminary data.</text>
</comment>
<evidence type="ECO:0000313" key="4">
    <source>
        <dbReference type="Proteomes" id="UP000653730"/>
    </source>
</evidence>
<evidence type="ECO:0000256" key="1">
    <source>
        <dbReference type="SAM" id="SignalP"/>
    </source>
</evidence>
<dbReference type="InterPro" id="IPR037066">
    <property type="entry name" value="Plug_dom_sf"/>
</dbReference>
<organism evidence="3 4">
    <name type="scientific">Sinomicrobium weinanense</name>
    <dbReference type="NCBI Taxonomy" id="2842200"/>
    <lineage>
        <taxon>Bacteria</taxon>
        <taxon>Pseudomonadati</taxon>
        <taxon>Bacteroidota</taxon>
        <taxon>Flavobacteriia</taxon>
        <taxon>Flavobacteriales</taxon>
        <taxon>Flavobacteriaceae</taxon>
        <taxon>Sinomicrobium</taxon>
    </lineage>
</organism>
<dbReference type="Gene3D" id="2.170.130.10">
    <property type="entry name" value="TonB-dependent receptor, plug domain"/>
    <property type="match status" value="1"/>
</dbReference>
<proteinExistence type="predicted"/>
<evidence type="ECO:0000313" key="3">
    <source>
        <dbReference type="EMBL" id="MBC9794874.1"/>
    </source>
</evidence>
<dbReference type="Proteomes" id="UP000653730">
    <property type="component" value="Unassembled WGS sequence"/>
</dbReference>